<evidence type="ECO:0000256" key="6">
    <source>
        <dbReference type="ARBA" id="ARBA00022801"/>
    </source>
</evidence>
<comment type="similarity">
    <text evidence="2">Belongs to the peptidase S54 family.</text>
</comment>
<name>A0ABS8BZ20_9ALTE</name>
<organism evidence="12 13">
    <name type="scientific">Alishewanella maricola</name>
    <dbReference type="NCBI Taxonomy" id="2795740"/>
    <lineage>
        <taxon>Bacteria</taxon>
        <taxon>Pseudomonadati</taxon>
        <taxon>Pseudomonadota</taxon>
        <taxon>Gammaproteobacteria</taxon>
        <taxon>Alteromonadales</taxon>
        <taxon>Alteromonadaceae</taxon>
        <taxon>Alishewanella</taxon>
    </lineage>
</organism>
<dbReference type="InterPro" id="IPR050925">
    <property type="entry name" value="Rhomboid_protease_S54"/>
</dbReference>
<sequence length="269" mass="29947">MTMHKFVAFESAIPARLFADYCTSKGLQVELAQEGQTTTLAAPAEQLSQIEPLLKQFLTEPEHARYQAAAWQQSRTIATSGKRPSLRWSQLLQSPVTSLIVLLVCLIYLWQQLSFQAANSALMLTEPAQIWRWITPILLHFSLTHIVFNLCWWFLLGQKIEQRAGSALLIQLTLSSALLSNGLQLALVGPDFGGLSGVVYALFGYCWLSDKLAGKHHYPVTDGLAAFMVLWLALGFMDVLWVNMANWAHLGGLACGLIWAVLRHSKQPV</sequence>
<evidence type="ECO:0000256" key="5">
    <source>
        <dbReference type="ARBA" id="ARBA00022692"/>
    </source>
</evidence>
<dbReference type="PANTHER" id="PTHR43731:SF14">
    <property type="entry name" value="PRESENILIN-ASSOCIATED RHOMBOID-LIKE PROTEIN, MITOCHONDRIAL"/>
    <property type="match status" value="1"/>
</dbReference>
<comment type="caution">
    <text evidence="12">The sequence shown here is derived from an EMBL/GenBank/DDBJ whole genome shotgun (WGS) entry which is preliminary data.</text>
</comment>
<feature type="transmembrane region" description="Helical" evidence="9">
    <location>
        <begin position="91"/>
        <end position="110"/>
    </location>
</feature>
<dbReference type="Pfam" id="PF01694">
    <property type="entry name" value="Rhomboid"/>
    <property type="match status" value="1"/>
</dbReference>
<evidence type="ECO:0000313" key="12">
    <source>
        <dbReference type="EMBL" id="MCB5225314.1"/>
    </source>
</evidence>
<dbReference type="EC" id="3.4.21.105" evidence="12"/>
<dbReference type="GO" id="GO:0008233">
    <property type="term" value="F:peptidase activity"/>
    <property type="evidence" value="ECO:0007669"/>
    <property type="project" value="UniProtKB-KW"/>
</dbReference>
<feature type="transmembrane region" description="Helical" evidence="9">
    <location>
        <begin position="167"/>
        <end position="186"/>
    </location>
</feature>
<proteinExistence type="inferred from homology"/>
<accession>A0ABS8BZ20</accession>
<evidence type="ECO:0000256" key="4">
    <source>
        <dbReference type="ARBA" id="ARBA00022519"/>
    </source>
</evidence>
<gene>
    <name evidence="12" type="primary">glpG</name>
    <name evidence="12" type="ORF">JAO78_000590</name>
</gene>
<feature type="transmembrane region" description="Helical" evidence="9">
    <location>
        <begin position="220"/>
        <end position="241"/>
    </location>
</feature>
<keyword evidence="12" id="KW-0645">Protease</keyword>
<dbReference type="RefSeq" id="WP_226749410.1">
    <property type="nucleotide sequence ID" value="NZ_JAEINI020000001.1"/>
</dbReference>
<evidence type="ECO:0000256" key="3">
    <source>
        <dbReference type="ARBA" id="ARBA00022475"/>
    </source>
</evidence>
<dbReference type="Proteomes" id="UP000633814">
    <property type="component" value="Unassembled WGS sequence"/>
</dbReference>
<dbReference type="Gene3D" id="3.30.70.2350">
    <property type="match status" value="1"/>
</dbReference>
<evidence type="ECO:0000256" key="8">
    <source>
        <dbReference type="ARBA" id="ARBA00023136"/>
    </source>
</evidence>
<dbReference type="InterPro" id="IPR035952">
    <property type="entry name" value="Rhomboid-like_sf"/>
</dbReference>
<feature type="transmembrane region" description="Helical" evidence="9">
    <location>
        <begin position="192"/>
        <end position="208"/>
    </location>
</feature>
<feature type="transmembrane region" description="Helical" evidence="9">
    <location>
        <begin position="247"/>
        <end position="262"/>
    </location>
</feature>
<keyword evidence="3" id="KW-1003">Cell membrane</keyword>
<dbReference type="GO" id="GO:0006508">
    <property type="term" value="P:proteolysis"/>
    <property type="evidence" value="ECO:0007669"/>
    <property type="project" value="UniProtKB-KW"/>
</dbReference>
<keyword evidence="7 9" id="KW-1133">Transmembrane helix</keyword>
<dbReference type="PANTHER" id="PTHR43731">
    <property type="entry name" value="RHOMBOID PROTEASE"/>
    <property type="match status" value="1"/>
</dbReference>
<dbReference type="InterPro" id="IPR038236">
    <property type="entry name" value="GlpG_N_sf"/>
</dbReference>
<dbReference type="NCBIfam" id="TIGR04239">
    <property type="entry name" value="rhombo_GlpG"/>
    <property type="match status" value="1"/>
</dbReference>
<keyword evidence="13" id="KW-1185">Reference proteome</keyword>
<dbReference type="SUPFAM" id="SSF144091">
    <property type="entry name" value="Rhomboid-like"/>
    <property type="match status" value="1"/>
</dbReference>
<keyword evidence="8 9" id="KW-0472">Membrane</keyword>
<dbReference type="Pfam" id="PF12122">
    <property type="entry name" value="Rhomboid_N"/>
    <property type="match status" value="1"/>
</dbReference>
<dbReference type="EMBL" id="JAEINI020000001">
    <property type="protein sequence ID" value="MCB5225314.1"/>
    <property type="molecule type" value="Genomic_DNA"/>
</dbReference>
<dbReference type="InterPro" id="IPR022764">
    <property type="entry name" value="Peptidase_S54_rhomboid_dom"/>
</dbReference>
<feature type="transmembrane region" description="Helical" evidence="9">
    <location>
        <begin position="130"/>
        <end position="155"/>
    </location>
</feature>
<dbReference type="InterPro" id="IPR023662">
    <property type="entry name" value="Rhomboid_protease_GlpG"/>
</dbReference>
<dbReference type="InterPro" id="IPR022732">
    <property type="entry name" value="Peptidase_S54_GlpG_N"/>
</dbReference>
<keyword evidence="4" id="KW-0997">Cell inner membrane</keyword>
<feature type="domain" description="Peptidase S54 rhomboid" evidence="10">
    <location>
        <begin position="128"/>
        <end position="264"/>
    </location>
</feature>
<dbReference type="Gene3D" id="1.20.1540.10">
    <property type="entry name" value="Rhomboid-like"/>
    <property type="match status" value="1"/>
</dbReference>
<feature type="domain" description="Peptidase S54 GlpG peptidase N-terminal" evidence="11">
    <location>
        <begin position="3"/>
        <end position="76"/>
    </location>
</feature>
<protein>
    <submittedName>
        <fullName evidence="12">Rhomboid family intramembrane serine protease GlpG</fullName>
        <ecNumber evidence="12">3.4.21.105</ecNumber>
    </submittedName>
</protein>
<evidence type="ECO:0000256" key="7">
    <source>
        <dbReference type="ARBA" id="ARBA00022989"/>
    </source>
</evidence>
<keyword evidence="6 12" id="KW-0378">Hydrolase</keyword>
<reference evidence="12 13" key="1">
    <citation type="submission" date="2021-10" db="EMBL/GenBank/DDBJ databases">
        <title>Alishewanella koreense sp. nov. isolated from seawater of southwestern coast in South Korea and the proposal for the reclassification of Rheinheimera perlucida and Rheinheimera tuosuensis as Arsukibacterium perlucida and Arsukibacterium tuosuensis.</title>
        <authorList>
            <person name="Kim K.H."/>
            <person name="Ruan W."/>
            <person name="Kim K.R."/>
            <person name="Baek J.H."/>
            <person name="Jeon C.O."/>
        </authorList>
    </citation>
    <scope>NUCLEOTIDE SEQUENCE [LARGE SCALE GENOMIC DNA]</scope>
    <source>
        <strain evidence="12 13">16-MA</strain>
    </source>
</reference>
<comment type="subcellular location">
    <subcellularLocation>
        <location evidence="1">Membrane</location>
        <topology evidence="1">Multi-pass membrane protein</topology>
    </subcellularLocation>
</comment>
<evidence type="ECO:0000313" key="13">
    <source>
        <dbReference type="Proteomes" id="UP000633814"/>
    </source>
</evidence>
<keyword evidence="5 9" id="KW-0812">Transmembrane</keyword>
<evidence type="ECO:0000259" key="11">
    <source>
        <dbReference type="Pfam" id="PF12122"/>
    </source>
</evidence>
<evidence type="ECO:0000256" key="9">
    <source>
        <dbReference type="SAM" id="Phobius"/>
    </source>
</evidence>
<evidence type="ECO:0000259" key="10">
    <source>
        <dbReference type="Pfam" id="PF01694"/>
    </source>
</evidence>
<evidence type="ECO:0000256" key="2">
    <source>
        <dbReference type="ARBA" id="ARBA00009045"/>
    </source>
</evidence>
<evidence type="ECO:0000256" key="1">
    <source>
        <dbReference type="ARBA" id="ARBA00004141"/>
    </source>
</evidence>